<dbReference type="AlphaFoldDB" id="A0AAD1M4A0"/>
<proteinExistence type="predicted"/>
<dbReference type="Proteomes" id="UP000466681">
    <property type="component" value="Chromosome"/>
</dbReference>
<dbReference type="EMBL" id="AP022560">
    <property type="protein sequence ID" value="BBW99069.1"/>
    <property type="molecule type" value="Genomic_DNA"/>
</dbReference>
<organism evidence="1 2">
    <name type="scientific">Mycolicibacterium moriokaense</name>
    <dbReference type="NCBI Taxonomy" id="39691"/>
    <lineage>
        <taxon>Bacteria</taxon>
        <taxon>Bacillati</taxon>
        <taxon>Actinomycetota</taxon>
        <taxon>Actinomycetes</taxon>
        <taxon>Mycobacteriales</taxon>
        <taxon>Mycobacteriaceae</taxon>
        <taxon>Mycolicibacterium</taxon>
    </lineage>
</organism>
<reference evidence="1 2" key="1">
    <citation type="journal article" date="2019" name="Emerg. Microbes Infect.">
        <title>Comprehensive subspecies identification of 175 nontuberculous mycobacteria species based on 7547 genomic profiles.</title>
        <authorList>
            <person name="Matsumoto Y."/>
            <person name="Kinjo T."/>
            <person name="Motooka D."/>
            <person name="Nabeya D."/>
            <person name="Jung N."/>
            <person name="Uechi K."/>
            <person name="Horii T."/>
            <person name="Iida T."/>
            <person name="Fujita J."/>
            <person name="Nakamura S."/>
        </authorList>
    </citation>
    <scope>NUCLEOTIDE SEQUENCE [LARGE SCALE GENOMIC DNA]</scope>
    <source>
        <strain evidence="1 2">JCM 6375</strain>
    </source>
</reference>
<gene>
    <name evidence="1" type="ORF">MMOR_00060</name>
</gene>
<accession>A0AAD1M4A0</accession>
<name>A0AAD1M4A0_9MYCO</name>
<protein>
    <recommendedName>
        <fullName evidence="3">Phosphoesterase</fullName>
    </recommendedName>
</protein>
<sequence length="80" mass="8592">MAILPIRRHRGIRQIGEGLGTLDREVFDAIADSPSPLLDAVMPRLTRADHSKLWFAIAAGLAAFGGRRRGAAMRGLVSLG</sequence>
<evidence type="ECO:0008006" key="3">
    <source>
        <dbReference type="Google" id="ProtNLM"/>
    </source>
</evidence>
<dbReference type="KEGG" id="mmor:MMOR_00060"/>
<keyword evidence="2" id="KW-1185">Reference proteome</keyword>
<evidence type="ECO:0000313" key="1">
    <source>
        <dbReference type="EMBL" id="BBW99069.1"/>
    </source>
</evidence>
<evidence type="ECO:0000313" key="2">
    <source>
        <dbReference type="Proteomes" id="UP000466681"/>
    </source>
</evidence>